<proteinExistence type="predicted"/>
<keyword evidence="4" id="KW-1185">Reference proteome</keyword>
<gene>
    <name evidence="3" type="ORF">FAB82_04380</name>
</gene>
<comment type="caution">
    <text evidence="3">The sequence shown here is derived from an EMBL/GenBank/DDBJ whole genome shotgun (WGS) entry which is preliminary data.</text>
</comment>
<name>A0A4S8QPX1_9ACTN</name>
<feature type="chain" id="PRO_5038904311" description="DUF3558 domain-containing protein" evidence="2">
    <location>
        <begin position="17"/>
        <end position="249"/>
    </location>
</feature>
<protein>
    <recommendedName>
        <fullName evidence="5">DUF3558 domain-containing protein</fullName>
    </recommendedName>
</protein>
<evidence type="ECO:0000256" key="2">
    <source>
        <dbReference type="SAM" id="SignalP"/>
    </source>
</evidence>
<reference evidence="4" key="1">
    <citation type="submission" date="2019-04" db="EMBL/GenBank/DDBJ databases">
        <title>Nocardioides xinjiangensis sp. nov.</title>
        <authorList>
            <person name="Liu S."/>
        </authorList>
    </citation>
    <scope>NUCLEOTIDE SEQUENCE [LARGE SCALE GENOMIC DNA]</scope>
    <source>
        <strain evidence="4">18</strain>
    </source>
</reference>
<dbReference type="EMBL" id="STGY01000016">
    <property type="protein sequence ID" value="THV42764.1"/>
    <property type="molecule type" value="Genomic_DNA"/>
</dbReference>
<feature type="signal peptide" evidence="2">
    <location>
        <begin position="1"/>
        <end position="16"/>
    </location>
</feature>
<evidence type="ECO:0000313" key="4">
    <source>
        <dbReference type="Proteomes" id="UP000308760"/>
    </source>
</evidence>
<evidence type="ECO:0008006" key="5">
    <source>
        <dbReference type="Google" id="ProtNLM"/>
    </source>
</evidence>
<feature type="compositionally biased region" description="Basic and acidic residues" evidence="1">
    <location>
        <begin position="36"/>
        <end position="49"/>
    </location>
</feature>
<dbReference type="AlphaFoldDB" id="A0A4S8QPX1"/>
<keyword evidence="2" id="KW-0732">Signal</keyword>
<dbReference type="PROSITE" id="PS51257">
    <property type="entry name" value="PROKAR_LIPOPROTEIN"/>
    <property type="match status" value="1"/>
</dbReference>
<dbReference type="OrthoDB" id="5231122at2"/>
<dbReference type="Proteomes" id="UP000308760">
    <property type="component" value="Unassembled WGS sequence"/>
</dbReference>
<evidence type="ECO:0000256" key="1">
    <source>
        <dbReference type="SAM" id="MobiDB-lite"/>
    </source>
</evidence>
<reference evidence="3 4" key="2">
    <citation type="submission" date="2019-05" db="EMBL/GenBank/DDBJ databases">
        <title>Glycomyces buryatensis sp. nov.</title>
        <authorList>
            <person name="Nikitina E."/>
        </authorList>
    </citation>
    <scope>NUCLEOTIDE SEQUENCE [LARGE SCALE GENOMIC DNA]</scope>
    <source>
        <strain evidence="3 4">18</strain>
    </source>
</reference>
<organism evidence="3 4">
    <name type="scientific">Glycomyces buryatensis</name>
    <dbReference type="NCBI Taxonomy" id="2570927"/>
    <lineage>
        <taxon>Bacteria</taxon>
        <taxon>Bacillati</taxon>
        <taxon>Actinomycetota</taxon>
        <taxon>Actinomycetes</taxon>
        <taxon>Glycomycetales</taxon>
        <taxon>Glycomycetaceae</taxon>
        <taxon>Glycomyces</taxon>
    </lineage>
</organism>
<dbReference type="RefSeq" id="WP_136533329.1">
    <property type="nucleotide sequence ID" value="NZ_STGY01000016.1"/>
</dbReference>
<accession>A0A4S8QPX1</accession>
<evidence type="ECO:0000313" key="3">
    <source>
        <dbReference type="EMBL" id="THV42764.1"/>
    </source>
</evidence>
<sequence length="249" mass="27222">MRIPKTAVLVAMAVFAAGCTATEDSGAGGSAPTESAEDRTTTEPVEDRPIYAAGVSEEDFCPTGEEIEELESTPESDQVELWHNGTMSLEGTVDPAPEELHCSYFYMEGDAPADRITDDIATPVTDLVILEEQPDPEDSPALDPAEFPEFPEYFQVTGWDHTATEEETETCLMIYLYGDCEDGETLVMEIFTLTGYDSNLQVQIQVEYRYAGDPAESGSDRAAEIESQSRQIAGELLPVLIDRVPTEEA</sequence>
<feature type="region of interest" description="Disordered" evidence="1">
    <location>
        <begin position="21"/>
        <end position="53"/>
    </location>
</feature>